<dbReference type="Pfam" id="PF00002">
    <property type="entry name" value="7tm_2"/>
    <property type="match status" value="1"/>
</dbReference>
<feature type="transmembrane region" description="Helical" evidence="11">
    <location>
        <begin position="322"/>
        <end position="344"/>
    </location>
</feature>
<evidence type="ECO:0000256" key="11">
    <source>
        <dbReference type="SAM" id="Phobius"/>
    </source>
</evidence>
<keyword evidence="6" id="KW-0297">G-protein coupled receptor</keyword>
<evidence type="ECO:0000256" key="12">
    <source>
        <dbReference type="SAM" id="SignalP"/>
    </source>
</evidence>
<feature type="domain" description="G-protein coupled receptors family 2 profile 2" evidence="13">
    <location>
        <begin position="252"/>
        <end position="509"/>
    </location>
</feature>
<dbReference type="InterPro" id="IPR036272">
    <property type="entry name" value="Methuselah_N_sf"/>
</dbReference>
<proteinExistence type="inferred from homology"/>
<dbReference type="InterPro" id="IPR000832">
    <property type="entry name" value="GPCR_2_secretin-like"/>
</dbReference>
<evidence type="ECO:0000313" key="14">
    <source>
        <dbReference type="EMBL" id="KAJ3643962.1"/>
    </source>
</evidence>
<evidence type="ECO:0000256" key="7">
    <source>
        <dbReference type="ARBA" id="ARBA00023136"/>
    </source>
</evidence>
<sequence>MPPLFLLLLVAVAEAARNVTVSKCCPFSHTLTNENKCVPVTAPEWNLRVYSPTSRKYLPLNQVPPNWHLQEAVKPPCLIPGLLTTSTLGSYVPFQNGSLFVVHNSKLVHPPDYCIDYNAVLYCLQEEQEAENITFVQVKKCCGENAIFSDTNKTCIHMKNGGYKVDVGSEKRLVEGFPNCHQQELVFVGKLKEADMLRNGSLVLQESKVVVPPGNYCLEHVLEDAGGSPKIMICQEHVTGVIVEKAQAQDVRFIIYPIGLALGAVFLAATLAAGAILPASHHVLHWRCQTNHVACLLGGDVLLCITHLSGRMDPTVCVLIAVSMHFLFLAAFFWLNTMCFNIWWTFRDLRPQSVEKSQERCRLRLYMMYAWGVPFIIAATAAILDSVPDSSDFLRPKFGVNTCWFYGKMEILTFFYGPIGVLLMVNLALFALTARELTCGLWKRELVKSTSERAALGRVCMKLVVVMGVSWIADVLSWAVGGPQELWYLTDLINCLQGLFIFIVVGCQPQVLSAAKRLWCSRMHRANGTAGTTNHHSSSSQGLPSMGDTVTNHSVTNNTKSVPLETSC</sequence>
<dbReference type="InterPro" id="IPR023311">
    <property type="entry name" value="Methusela_ecto_dom_2"/>
</dbReference>
<evidence type="ECO:0000256" key="3">
    <source>
        <dbReference type="ARBA" id="ARBA00022692"/>
    </source>
</evidence>
<reference evidence="14" key="1">
    <citation type="journal article" date="2023" name="G3 (Bethesda)">
        <title>Whole genome assemblies of Zophobas morio and Tenebrio molitor.</title>
        <authorList>
            <person name="Kaur S."/>
            <person name="Stinson S.A."/>
            <person name="diCenzo G.C."/>
        </authorList>
    </citation>
    <scope>NUCLEOTIDE SEQUENCE</scope>
    <source>
        <strain evidence="14">QUZm001</strain>
    </source>
</reference>
<keyword evidence="3 11" id="KW-0812">Transmembrane</keyword>
<evidence type="ECO:0000259" key="13">
    <source>
        <dbReference type="PROSITE" id="PS50261"/>
    </source>
</evidence>
<feature type="compositionally biased region" description="Polar residues" evidence="10">
    <location>
        <begin position="529"/>
        <end position="568"/>
    </location>
</feature>
<evidence type="ECO:0000313" key="15">
    <source>
        <dbReference type="Proteomes" id="UP001168821"/>
    </source>
</evidence>
<feature type="transmembrane region" description="Helical" evidence="11">
    <location>
        <begin position="365"/>
        <end position="384"/>
    </location>
</feature>
<gene>
    <name evidence="14" type="ORF">Zmor_026642</name>
</gene>
<feature type="transmembrane region" description="Helical" evidence="11">
    <location>
        <begin position="254"/>
        <end position="279"/>
    </location>
</feature>
<dbReference type="AlphaFoldDB" id="A0AA38HX78"/>
<organism evidence="14 15">
    <name type="scientific">Zophobas morio</name>
    <dbReference type="NCBI Taxonomy" id="2755281"/>
    <lineage>
        <taxon>Eukaryota</taxon>
        <taxon>Metazoa</taxon>
        <taxon>Ecdysozoa</taxon>
        <taxon>Arthropoda</taxon>
        <taxon>Hexapoda</taxon>
        <taxon>Insecta</taxon>
        <taxon>Pterygota</taxon>
        <taxon>Neoptera</taxon>
        <taxon>Endopterygota</taxon>
        <taxon>Coleoptera</taxon>
        <taxon>Polyphaga</taxon>
        <taxon>Cucujiformia</taxon>
        <taxon>Tenebrionidae</taxon>
        <taxon>Zophobas</taxon>
    </lineage>
</organism>
<dbReference type="InterPro" id="IPR052808">
    <property type="entry name" value="GPCR_Mth-like"/>
</dbReference>
<evidence type="ECO:0000256" key="5">
    <source>
        <dbReference type="ARBA" id="ARBA00022989"/>
    </source>
</evidence>
<comment type="caution">
    <text evidence="14">The sequence shown here is derived from an EMBL/GenBank/DDBJ whole genome shotgun (WGS) entry which is preliminary data.</text>
</comment>
<keyword evidence="9" id="KW-0807">Transducer</keyword>
<evidence type="ECO:0000256" key="2">
    <source>
        <dbReference type="ARBA" id="ARBA00008979"/>
    </source>
</evidence>
<dbReference type="PANTHER" id="PTHR46953:SF1">
    <property type="entry name" value="G-PROTEIN COUPLED RECEPTOR MTH-LIKE 1-RELATED"/>
    <property type="match status" value="1"/>
</dbReference>
<evidence type="ECO:0000256" key="4">
    <source>
        <dbReference type="ARBA" id="ARBA00022729"/>
    </source>
</evidence>
<feature type="transmembrane region" description="Helical" evidence="11">
    <location>
        <begin position="455"/>
        <end position="480"/>
    </location>
</feature>
<dbReference type="GO" id="GO:0004930">
    <property type="term" value="F:G protein-coupled receptor activity"/>
    <property type="evidence" value="ECO:0007669"/>
    <property type="project" value="UniProtKB-KW"/>
</dbReference>
<dbReference type="PANTHER" id="PTHR46953">
    <property type="entry name" value="G-PROTEIN COUPLED RECEPTOR MTH-LIKE 1-RELATED"/>
    <property type="match status" value="1"/>
</dbReference>
<dbReference type="GO" id="GO:0016020">
    <property type="term" value="C:membrane"/>
    <property type="evidence" value="ECO:0007669"/>
    <property type="project" value="InterPro"/>
</dbReference>
<dbReference type="GO" id="GO:0007166">
    <property type="term" value="P:cell surface receptor signaling pathway"/>
    <property type="evidence" value="ECO:0007669"/>
    <property type="project" value="InterPro"/>
</dbReference>
<evidence type="ECO:0000256" key="9">
    <source>
        <dbReference type="ARBA" id="ARBA00023224"/>
    </source>
</evidence>
<dbReference type="EMBL" id="JALNTZ010000008">
    <property type="protein sequence ID" value="KAJ3643962.1"/>
    <property type="molecule type" value="Genomic_DNA"/>
</dbReference>
<evidence type="ECO:0000256" key="6">
    <source>
        <dbReference type="ARBA" id="ARBA00023040"/>
    </source>
</evidence>
<accession>A0AA38HX78</accession>
<keyword evidence="5 11" id="KW-1133">Transmembrane helix</keyword>
<evidence type="ECO:0000256" key="10">
    <source>
        <dbReference type="SAM" id="MobiDB-lite"/>
    </source>
</evidence>
<feature type="transmembrane region" description="Helical" evidence="11">
    <location>
        <begin position="414"/>
        <end position="434"/>
    </location>
</feature>
<dbReference type="PROSITE" id="PS50261">
    <property type="entry name" value="G_PROTEIN_RECEP_F2_4"/>
    <property type="match status" value="1"/>
</dbReference>
<comment type="similarity">
    <text evidence="2">Belongs to the G-protein coupled receptor 2 family. Mth subfamily.</text>
</comment>
<feature type="transmembrane region" description="Helical" evidence="11">
    <location>
        <begin position="486"/>
        <end position="507"/>
    </location>
</feature>
<keyword evidence="7 11" id="KW-0472">Membrane</keyword>
<dbReference type="Gene3D" id="2.170.180.11">
    <property type="entry name" value="Methuselah ectodomain, domain 2"/>
    <property type="match status" value="1"/>
</dbReference>
<keyword evidence="15" id="KW-1185">Reference proteome</keyword>
<feature type="signal peptide" evidence="12">
    <location>
        <begin position="1"/>
        <end position="15"/>
    </location>
</feature>
<dbReference type="InterPro" id="IPR017981">
    <property type="entry name" value="GPCR_2-like_7TM"/>
</dbReference>
<dbReference type="Proteomes" id="UP001168821">
    <property type="component" value="Unassembled WGS sequence"/>
</dbReference>
<feature type="transmembrane region" description="Helical" evidence="11">
    <location>
        <begin position="291"/>
        <end position="310"/>
    </location>
</feature>
<feature type="region of interest" description="Disordered" evidence="10">
    <location>
        <begin position="528"/>
        <end position="568"/>
    </location>
</feature>
<protein>
    <recommendedName>
        <fullName evidence="13">G-protein coupled receptors family 2 profile 2 domain-containing protein</fullName>
    </recommendedName>
</protein>
<dbReference type="SUPFAM" id="SSF63877">
    <property type="entry name" value="Methuselah ectodomain"/>
    <property type="match status" value="1"/>
</dbReference>
<dbReference type="Gene3D" id="1.20.1070.10">
    <property type="entry name" value="Rhodopsin 7-helix transmembrane proteins"/>
    <property type="match status" value="1"/>
</dbReference>
<comment type="subcellular location">
    <subcellularLocation>
        <location evidence="1">Endomembrane system</location>
        <topology evidence="1">Multi-pass membrane protein</topology>
    </subcellularLocation>
</comment>
<evidence type="ECO:0000256" key="1">
    <source>
        <dbReference type="ARBA" id="ARBA00004127"/>
    </source>
</evidence>
<dbReference type="GO" id="GO:0012505">
    <property type="term" value="C:endomembrane system"/>
    <property type="evidence" value="ECO:0007669"/>
    <property type="project" value="UniProtKB-SubCell"/>
</dbReference>
<evidence type="ECO:0000256" key="8">
    <source>
        <dbReference type="ARBA" id="ARBA00023170"/>
    </source>
</evidence>
<keyword evidence="8" id="KW-0675">Receptor</keyword>
<name>A0AA38HX78_9CUCU</name>
<dbReference type="CDD" id="cd15039">
    <property type="entry name" value="7tmB3_Methuselah-like"/>
    <property type="match status" value="1"/>
</dbReference>
<feature type="chain" id="PRO_5041361838" description="G-protein coupled receptors family 2 profile 2 domain-containing protein" evidence="12">
    <location>
        <begin position="16"/>
        <end position="568"/>
    </location>
</feature>
<keyword evidence="4 12" id="KW-0732">Signal</keyword>